<keyword evidence="2" id="KW-0732">Signal</keyword>
<proteinExistence type="predicted"/>
<reference evidence="3" key="1">
    <citation type="submission" date="2021-03" db="EMBL/GenBank/DDBJ databases">
        <title>Whole genome sequence of Streptomyces bomunensis MMS17-BM035.</title>
        <authorList>
            <person name="Lee J.H."/>
        </authorList>
    </citation>
    <scope>NUCLEOTIDE SEQUENCE</scope>
    <source>
        <strain evidence="3">MMS17-BM035</strain>
    </source>
</reference>
<keyword evidence="4" id="KW-1185">Reference proteome</keyword>
<dbReference type="PROSITE" id="PS51257">
    <property type="entry name" value="PROKAR_LIPOPROTEIN"/>
    <property type="match status" value="1"/>
</dbReference>
<name>A0A940MCA8_9ACTN</name>
<dbReference type="EMBL" id="JAGIQL010000047">
    <property type="protein sequence ID" value="MBP0458644.1"/>
    <property type="molecule type" value="Genomic_DNA"/>
</dbReference>
<feature type="region of interest" description="Disordered" evidence="1">
    <location>
        <begin position="28"/>
        <end position="55"/>
    </location>
</feature>
<organism evidence="3 4">
    <name type="scientific">Streptomyces montanisoli</name>
    <dbReference type="NCBI Taxonomy" id="2798581"/>
    <lineage>
        <taxon>Bacteria</taxon>
        <taxon>Bacillati</taxon>
        <taxon>Actinomycetota</taxon>
        <taxon>Actinomycetes</taxon>
        <taxon>Kitasatosporales</taxon>
        <taxon>Streptomycetaceae</taxon>
        <taxon>Streptomyces</taxon>
    </lineage>
</organism>
<comment type="caution">
    <text evidence="3">The sequence shown here is derived from an EMBL/GenBank/DDBJ whole genome shotgun (WGS) entry which is preliminary data.</text>
</comment>
<dbReference type="RefSeq" id="WP_209340390.1">
    <property type="nucleotide sequence ID" value="NZ_JAGIQL010000047.1"/>
</dbReference>
<feature type="signal peptide" evidence="2">
    <location>
        <begin position="1"/>
        <end position="23"/>
    </location>
</feature>
<dbReference type="Proteomes" id="UP000670475">
    <property type="component" value="Unassembled WGS sequence"/>
</dbReference>
<protein>
    <submittedName>
        <fullName evidence="3">Uncharacterized protein</fullName>
    </submittedName>
</protein>
<evidence type="ECO:0000256" key="1">
    <source>
        <dbReference type="SAM" id="MobiDB-lite"/>
    </source>
</evidence>
<dbReference type="AlphaFoldDB" id="A0A940MCA8"/>
<sequence>MSRRRLLALSTGAALAVAGVASCDDAHGDGRGGGGDGADDPTPAAGGPSRAAPPASGVLAANVNESLDKIDHAELAALSATWIRGFYLMSKADGSNPATQTGMAKLLQAASGGYGTVLSTKFQYHGTRIPAPGTTSMDTALARLDKVLAAVLGKIDILTIGNEPFYETSPADRATSRINDFYEALARHAVKYRKTHFGAHCKTALYMGALNRLEDPAFRNAQTKRWMTFAAGDAGIAGVDIHPHVASIGAARKYTDFVLPYLRADQKFLATEFSLIKLWKQHMHDPVAPSFARAHGTPAHTRVWQVIHEAANSPFTEGKWNDFLLSNTWFAHHKTFLTNEMARLRDTGKLAVAAYGITQGAPIRDFDANSSPWVLNSVFCPYVCRQATDGLPGRDRTWATAFKAAQ</sequence>
<accession>A0A940MCA8</accession>
<evidence type="ECO:0000313" key="4">
    <source>
        <dbReference type="Proteomes" id="UP000670475"/>
    </source>
</evidence>
<evidence type="ECO:0000313" key="3">
    <source>
        <dbReference type="EMBL" id="MBP0458644.1"/>
    </source>
</evidence>
<evidence type="ECO:0000256" key="2">
    <source>
        <dbReference type="SAM" id="SignalP"/>
    </source>
</evidence>
<feature type="chain" id="PRO_5038080731" evidence="2">
    <location>
        <begin position="24"/>
        <end position="406"/>
    </location>
</feature>
<feature type="compositionally biased region" description="Low complexity" evidence="1">
    <location>
        <begin position="40"/>
        <end position="55"/>
    </location>
</feature>
<gene>
    <name evidence="3" type="ORF">JFN87_14190</name>
</gene>